<keyword evidence="7" id="KW-0677">Repeat</keyword>
<evidence type="ECO:0000256" key="7">
    <source>
        <dbReference type="ARBA" id="ARBA00022737"/>
    </source>
</evidence>
<keyword evidence="22" id="KW-1185">Reference proteome</keyword>
<dbReference type="CDD" id="cd13423">
    <property type="entry name" value="TNFRSF6_teleost"/>
    <property type="match status" value="1"/>
</dbReference>
<evidence type="ECO:0000259" key="19">
    <source>
        <dbReference type="PROSITE" id="PS50017"/>
    </source>
</evidence>
<keyword evidence="10 16" id="KW-1015">Disulfide bond</keyword>
<evidence type="ECO:0000256" key="16">
    <source>
        <dbReference type="PROSITE-ProRule" id="PRU00206"/>
    </source>
</evidence>
<keyword evidence="6 18" id="KW-0732">Signal</keyword>
<name>A0A8C1EDD2_CYPCA</name>
<evidence type="ECO:0000313" key="21">
    <source>
        <dbReference type="Ensembl" id="ENSCCRP00000075802.2"/>
    </source>
</evidence>
<dbReference type="GO" id="GO:0009897">
    <property type="term" value="C:external side of plasma membrane"/>
    <property type="evidence" value="ECO:0007669"/>
    <property type="project" value="TreeGrafter"/>
</dbReference>
<keyword evidence="11" id="KW-0325">Glycoprotein</keyword>
<dbReference type="PRINTS" id="PR01680">
    <property type="entry name" value="TNFACTORR6"/>
</dbReference>
<dbReference type="InterPro" id="IPR011029">
    <property type="entry name" value="DEATH-like_dom_sf"/>
</dbReference>
<reference evidence="21" key="1">
    <citation type="submission" date="2025-08" db="UniProtKB">
        <authorList>
            <consortium name="Ensembl"/>
        </authorList>
    </citation>
    <scope>IDENTIFICATION</scope>
</reference>
<dbReference type="PANTHER" id="PTHR46874">
    <property type="entry name" value="TUMOR NECROSIS FACTOR RECEPTOR SUPERFAMILY MEMBER 6"/>
    <property type="match status" value="1"/>
</dbReference>
<dbReference type="Gene3D" id="1.10.533.10">
    <property type="entry name" value="Death Domain, Fas"/>
    <property type="match status" value="1"/>
</dbReference>
<proteinExistence type="predicted"/>
<evidence type="ECO:0000256" key="17">
    <source>
        <dbReference type="SAM" id="Phobius"/>
    </source>
</evidence>
<keyword evidence="8" id="KW-0112">Calmodulin-binding</keyword>
<keyword evidence="17" id="KW-0812">Transmembrane</keyword>
<dbReference type="SUPFAM" id="SSF57586">
    <property type="entry name" value="TNF receptor-like"/>
    <property type="match status" value="2"/>
</dbReference>
<keyword evidence="17" id="KW-0472">Membrane</keyword>
<feature type="disulfide bond" evidence="16">
    <location>
        <begin position="83"/>
        <end position="98"/>
    </location>
</feature>
<keyword evidence="17" id="KW-1133">Transmembrane helix</keyword>
<dbReference type="PROSITE" id="PS50050">
    <property type="entry name" value="TNFR_NGFR_2"/>
    <property type="match status" value="2"/>
</dbReference>
<dbReference type="PROSITE" id="PS50017">
    <property type="entry name" value="DEATH_DOMAIN"/>
    <property type="match status" value="1"/>
</dbReference>
<keyword evidence="12" id="KW-0449">Lipoprotein</keyword>
<keyword evidence="5" id="KW-0053">Apoptosis</keyword>
<feature type="domain" description="Death" evidence="19">
    <location>
        <begin position="246"/>
        <end position="314"/>
    </location>
</feature>
<dbReference type="GO" id="GO:0005031">
    <property type="term" value="F:tumor necrosis factor receptor activity"/>
    <property type="evidence" value="ECO:0007669"/>
    <property type="project" value="TreeGrafter"/>
</dbReference>
<dbReference type="Gene3D" id="2.10.50.10">
    <property type="entry name" value="Tumor Necrosis Factor Receptor, subunit A, domain 2"/>
    <property type="match status" value="2"/>
</dbReference>
<feature type="signal peptide" evidence="18">
    <location>
        <begin position="1"/>
        <end position="21"/>
    </location>
</feature>
<sequence length="322" mass="37098">MLLIMYLIRFWGIYHYKAVSSCRLLLRHVLTVGLTEGRLRRTRRGACEYGTYQHEGNTCCLCPTGYQVIKDCTDKNETNCERCKDGTYMDHPNSEYKCQPCKVCDSNANMDTKERCSPYYNTVCWCKENFYCDKRDECKACYSCDMCEELGVKQQCTKTNNTVCHDAKEPVHPQSTSTGTIVAFVVLLILLAGVGAVVFWLWRKHKLCFKEKQSVLNHEEDLPLKDLDLNPHLSEIADVLGWKTMKRVAHHSGISKTGIEEHELNHRNDVKEQTFALLQAWSQRQGLHGAYPALIKTLRHMNERRKADEIQKIIEKEAIALP</sequence>
<evidence type="ECO:0000256" key="15">
    <source>
        <dbReference type="ARBA" id="ARBA00032502"/>
    </source>
</evidence>
<dbReference type="GO" id="GO:0097192">
    <property type="term" value="P:extrinsic apoptotic signaling pathway in absence of ligand"/>
    <property type="evidence" value="ECO:0007669"/>
    <property type="project" value="TreeGrafter"/>
</dbReference>
<dbReference type="PROSITE" id="PS00652">
    <property type="entry name" value="TNFR_NGFR_1"/>
    <property type="match status" value="1"/>
</dbReference>
<dbReference type="SMART" id="SM00208">
    <property type="entry name" value="TNFR"/>
    <property type="match status" value="3"/>
</dbReference>
<dbReference type="Proteomes" id="UP001108240">
    <property type="component" value="Unplaced"/>
</dbReference>
<evidence type="ECO:0000256" key="11">
    <source>
        <dbReference type="ARBA" id="ARBA00023180"/>
    </source>
</evidence>
<evidence type="ECO:0000313" key="22">
    <source>
        <dbReference type="Proteomes" id="UP001108240"/>
    </source>
</evidence>
<feature type="repeat" description="TNFR-Cys" evidence="16">
    <location>
        <begin position="125"/>
        <end position="164"/>
    </location>
</feature>
<evidence type="ECO:0000256" key="12">
    <source>
        <dbReference type="ARBA" id="ARBA00023288"/>
    </source>
</evidence>
<protein>
    <recommendedName>
        <fullName evidence="3">Tumor necrosis factor receptor superfamily member 6</fullName>
    </recommendedName>
    <alternativeName>
        <fullName evidence="14">Apo-1 antigen</fullName>
    </alternativeName>
    <alternativeName>
        <fullName evidence="15">Apoptosis-mediating surface antigen FAS</fullName>
    </alternativeName>
    <alternativeName>
        <fullName evidence="13">FASLG receptor</fullName>
    </alternativeName>
</protein>
<dbReference type="Pfam" id="PF00020">
    <property type="entry name" value="TNFR_c6"/>
    <property type="match status" value="1"/>
</dbReference>
<dbReference type="GeneTree" id="ENSGT00950000183126"/>
<dbReference type="GO" id="GO:0045121">
    <property type="term" value="C:membrane raft"/>
    <property type="evidence" value="ECO:0007669"/>
    <property type="project" value="UniProtKB-SubCell"/>
</dbReference>
<feature type="repeat" description="TNFR-Cys" evidence="16">
    <location>
        <begin position="82"/>
        <end position="124"/>
    </location>
</feature>
<dbReference type="GO" id="GO:0005516">
    <property type="term" value="F:calmodulin binding"/>
    <property type="evidence" value="ECO:0007669"/>
    <property type="project" value="UniProtKB-KW"/>
</dbReference>
<dbReference type="GO" id="GO:0006955">
    <property type="term" value="P:immune response"/>
    <property type="evidence" value="ECO:0007669"/>
    <property type="project" value="InterPro"/>
</dbReference>
<dbReference type="PANTHER" id="PTHR46874:SF1">
    <property type="entry name" value="TUMOR NECROSIS FACTOR RECEPTOR SUPERFAMILY MEMBER 6"/>
    <property type="match status" value="1"/>
</dbReference>
<reference evidence="21" key="2">
    <citation type="submission" date="2025-09" db="UniProtKB">
        <authorList>
            <consortium name="Ensembl"/>
        </authorList>
    </citation>
    <scope>IDENTIFICATION</scope>
</reference>
<evidence type="ECO:0000256" key="6">
    <source>
        <dbReference type="ARBA" id="ARBA00022729"/>
    </source>
</evidence>
<dbReference type="InterPro" id="IPR008063">
    <property type="entry name" value="Fas_rcpt"/>
</dbReference>
<evidence type="ECO:0000256" key="2">
    <source>
        <dbReference type="ARBA" id="ARBA00004285"/>
    </source>
</evidence>
<dbReference type="InterPro" id="IPR034055">
    <property type="entry name" value="TNFRSF6_N_teleost"/>
</dbReference>
<comment type="caution">
    <text evidence="16">Lacks conserved residue(s) required for the propagation of feature annotation.</text>
</comment>
<dbReference type="GO" id="GO:0043066">
    <property type="term" value="P:negative regulation of apoptotic process"/>
    <property type="evidence" value="ECO:0007669"/>
    <property type="project" value="TreeGrafter"/>
</dbReference>
<dbReference type="AlphaFoldDB" id="A0A8C1EDD2"/>
<dbReference type="SUPFAM" id="SSF47986">
    <property type="entry name" value="DEATH domain"/>
    <property type="match status" value="1"/>
</dbReference>
<evidence type="ECO:0000256" key="10">
    <source>
        <dbReference type="ARBA" id="ARBA00023157"/>
    </source>
</evidence>
<evidence type="ECO:0000256" key="18">
    <source>
        <dbReference type="SAM" id="SignalP"/>
    </source>
</evidence>
<evidence type="ECO:0000256" key="1">
    <source>
        <dbReference type="ARBA" id="ARBA00004251"/>
    </source>
</evidence>
<evidence type="ECO:0000256" key="9">
    <source>
        <dbReference type="ARBA" id="ARBA00023139"/>
    </source>
</evidence>
<keyword evidence="9" id="KW-0564">Palmitate</keyword>
<dbReference type="InterPro" id="IPR001368">
    <property type="entry name" value="TNFR/NGFR_Cys_rich_reg"/>
</dbReference>
<dbReference type="SMART" id="SM00005">
    <property type="entry name" value="DEATH"/>
    <property type="match status" value="1"/>
</dbReference>
<evidence type="ECO:0000259" key="20">
    <source>
        <dbReference type="PROSITE" id="PS50050"/>
    </source>
</evidence>
<comment type="subcellular location">
    <subcellularLocation>
        <location evidence="1">Cell membrane</location>
        <topology evidence="1">Single-pass type I membrane protein</topology>
    </subcellularLocation>
    <subcellularLocation>
        <location evidence="2">Membrane raft</location>
    </subcellularLocation>
</comment>
<evidence type="ECO:0000256" key="3">
    <source>
        <dbReference type="ARBA" id="ARBA00015761"/>
    </source>
</evidence>
<keyword evidence="4" id="KW-1003">Cell membrane</keyword>
<evidence type="ECO:0000256" key="14">
    <source>
        <dbReference type="ARBA" id="ARBA00032338"/>
    </source>
</evidence>
<evidence type="ECO:0000256" key="4">
    <source>
        <dbReference type="ARBA" id="ARBA00022475"/>
    </source>
</evidence>
<dbReference type="GO" id="GO:0031265">
    <property type="term" value="C:CD95 death-inducing signaling complex"/>
    <property type="evidence" value="ECO:0007669"/>
    <property type="project" value="TreeGrafter"/>
</dbReference>
<dbReference type="GO" id="GO:0006924">
    <property type="term" value="P:activation-induced cell death of T cells"/>
    <property type="evidence" value="ECO:0007669"/>
    <property type="project" value="TreeGrafter"/>
</dbReference>
<evidence type="ECO:0000256" key="8">
    <source>
        <dbReference type="ARBA" id="ARBA00022860"/>
    </source>
</evidence>
<feature type="transmembrane region" description="Helical" evidence="17">
    <location>
        <begin position="181"/>
        <end position="202"/>
    </location>
</feature>
<feature type="chain" id="PRO_5039905279" description="Tumor necrosis factor receptor superfamily member 6" evidence="18">
    <location>
        <begin position="22"/>
        <end position="322"/>
    </location>
</feature>
<dbReference type="GO" id="GO:0097049">
    <property type="term" value="P:motor neuron apoptotic process"/>
    <property type="evidence" value="ECO:0007669"/>
    <property type="project" value="TreeGrafter"/>
</dbReference>
<feature type="domain" description="TNFR-Cys" evidence="20">
    <location>
        <begin position="82"/>
        <end position="124"/>
    </location>
</feature>
<organism evidence="21 22">
    <name type="scientific">Cyprinus carpio carpio</name>
    <dbReference type="NCBI Taxonomy" id="630221"/>
    <lineage>
        <taxon>Eukaryota</taxon>
        <taxon>Metazoa</taxon>
        <taxon>Chordata</taxon>
        <taxon>Craniata</taxon>
        <taxon>Vertebrata</taxon>
        <taxon>Euteleostomi</taxon>
        <taxon>Actinopterygii</taxon>
        <taxon>Neopterygii</taxon>
        <taxon>Teleostei</taxon>
        <taxon>Ostariophysi</taxon>
        <taxon>Cypriniformes</taxon>
        <taxon>Cyprinidae</taxon>
        <taxon>Cyprininae</taxon>
        <taxon>Cyprinus</taxon>
    </lineage>
</organism>
<dbReference type="Pfam" id="PF00531">
    <property type="entry name" value="Death"/>
    <property type="match status" value="1"/>
</dbReference>
<feature type="disulfide bond" evidence="16">
    <location>
        <begin position="126"/>
        <end position="141"/>
    </location>
</feature>
<dbReference type="GO" id="GO:0032872">
    <property type="term" value="P:regulation of stress-activated MAPK cascade"/>
    <property type="evidence" value="ECO:0007669"/>
    <property type="project" value="TreeGrafter"/>
</dbReference>
<evidence type="ECO:0000256" key="5">
    <source>
        <dbReference type="ARBA" id="ARBA00022703"/>
    </source>
</evidence>
<dbReference type="InterPro" id="IPR000488">
    <property type="entry name" value="Death_dom"/>
</dbReference>
<dbReference type="GO" id="GO:0097527">
    <property type="term" value="P:necroptotic signaling pathway"/>
    <property type="evidence" value="ECO:0007669"/>
    <property type="project" value="TreeGrafter"/>
</dbReference>
<feature type="domain" description="TNFR-Cys" evidence="20">
    <location>
        <begin position="125"/>
        <end position="164"/>
    </location>
</feature>
<evidence type="ECO:0000256" key="13">
    <source>
        <dbReference type="ARBA" id="ARBA00030181"/>
    </source>
</evidence>
<accession>A0A8C1EDD2</accession>
<dbReference type="Ensembl" id="ENSCCRT00000082170.2">
    <property type="protein sequence ID" value="ENSCCRP00000075802.2"/>
    <property type="gene ID" value="ENSCCRG00000040984.2"/>
</dbReference>